<feature type="compositionally biased region" description="Polar residues" evidence="1">
    <location>
        <begin position="33"/>
        <end position="48"/>
    </location>
</feature>
<evidence type="ECO:0000313" key="3">
    <source>
        <dbReference type="Proteomes" id="UP001148786"/>
    </source>
</evidence>
<accession>A0A9W8JN68</accession>
<name>A0A9W8JN68_9AGAR</name>
<protein>
    <submittedName>
        <fullName evidence="2">Uncharacterized protein</fullName>
    </submittedName>
</protein>
<feature type="compositionally biased region" description="Low complexity" evidence="1">
    <location>
        <begin position="57"/>
        <end position="74"/>
    </location>
</feature>
<feature type="region of interest" description="Disordered" evidence="1">
    <location>
        <begin position="1"/>
        <end position="107"/>
    </location>
</feature>
<evidence type="ECO:0000313" key="2">
    <source>
        <dbReference type="EMBL" id="KAJ3477629.1"/>
    </source>
</evidence>
<feature type="compositionally biased region" description="Basic and acidic residues" evidence="1">
    <location>
        <begin position="7"/>
        <end position="19"/>
    </location>
</feature>
<dbReference type="AlphaFoldDB" id="A0A9W8JN68"/>
<comment type="caution">
    <text evidence="2">The sequence shown here is derived from an EMBL/GenBank/DDBJ whole genome shotgun (WGS) entry which is preliminary data.</text>
</comment>
<keyword evidence="3" id="KW-1185">Reference proteome</keyword>
<sequence>MGCGKHQHNEPDTHPDDHPTMSTQAGETGGTRLHTSIGETNTGMTGTSGEPAKSRRPTISPPTTTERSLTVARLPRPPHPPRISLPAPVHPPPSTPPASYYGTTVSK</sequence>
<dbReference type="EMBL" id="JANKHO010004285">
    <property type="protein sequence ID" value="KAJ3477629.1"/>
    <property type="molecule type" value="Genomic_DNA"/>
</dbReference>
<evidence type="ECO:0000256" key="1">
    <source>
        <dbReference type="SAM" id="MobiDB-lite"/>
    </source>
</evidence>
<feature type="compositionally biased region" description="Pro residues" evidence="1">
    <location>
        <begin position="75"/>
        <end position="96"/>
    </location>
</feature>
<organism evidence="2 3">
    <name type="scientific">Agrocybe chaxingu</name>
    <dbReference type="NCBI Taxonomy" id="84603"/>
    <lineage>
        <taxon>Eukaryota</taxon>
        <taxon>Fungi</taxon>
        <taxon>Dikarya</taxon>
        <taxon>Basidiomycota</taxon>
        <taxon>Agaricomycotina</taxon>
        <taxon>Agaricomycetes</taxon>
        <taxon>Agaricomycetidae</taxon>
        <taxon>Agaricales</taxon>
        <taxon>Agaricineae</taxon>
        <taxon>Strophariaceae</taxon>
        <taxon>Agrocybe</taxon>
    </lineage>
</organism>
<dbReference type="Proteomes" id="UP001148786">
    <property type="component" value="Unassembled WGS sequence"/>
</dbReference>
<proteinExistence type="predicted"/>
<reference evidence="2" key="1">
    <citation type="submission" date="2022-07" db="EMBL/GenBank/DDBJ databases">
        <title>Genome Sequence of Agrocybe chaxingu.</title>
        <authorList>
            <person name="Buettner E."/>
        </authorList>
    </citation>
    <scope>NUCLEOTIDE SEQUENCE</scope>
    <source>
        <strain evidence="2">MP-N11</strain>
    </source>
</reference>
<gene>
    <name evidence="2" type="ORF">NLJ89_g12405</name>
</gene>